<dbReference type="Proteomes" id="UP000887159">
    <property type="component" value="Unassembled WGS sequence"/>
</dbReference>
<protein>
    <submittedName>
        <fullName evidence="1">Uncharacterized protein</fullName>
    </submittedName>
</protein>
<accession>A0A8X6S2U1</accession>
<sequence>MIWAKCPKEIFVNKRRVKRAVTEAVCEYNKGTVRTIVETQKALGVATGGSTKQLATILDCRKQKFRKRRQNAMVRFSLKLLFSEKKGSSSSWKLQLSASVLEASFPAKEILRLEDKAGTDKPSMSPVDSIKEVVPGKEADDDLAGKGCDLSNLNSTILTHSEIPSFQRNKMNLTWRNPPAPHW</sequence>
<organism evidence="1 2">
    <name type="scientific">Trichonephila clavipes</name>
    <name type="common">Golden silk orbweaver</name>
    <name type="synonym">Nephila clavipes</name>
    <dbReference type="NCBI Taxonomy" id="2585209"/>
    <lineage>
        <taxon>Eukaryota</taxon>
        <taxon>Metazoa</taxon>
        <taxon>Ecdysozoa</taxon>
        <taxon>Arthropoda</taxon>
        <taxon>Chelicerata</taxon>
        <taxon>Arachnida</taxon>
        <taxon>Araneae</taxon>
        <taxon>Araneomorphae</taxon>
        <taxon>Entelegynae</taxon>
        <taxon>Araneoidea</taxon>
        <taxon>Nephilidae</taxon>
        <taxon>Trichonephila</taxon>
    </lineage>
</organism>
<dbReference type="EMBL" id="BMAU01021260">
    <property type="protein sequence ID" value="GFY06452.1"/>
    <property type="molecule type" value="Genomic_DNA"/>
</dbReference>
<comment type="caution">
    <text evidence="1">The sequence shown here is derived from an EMBL/GenBank/DDBJ whole genome shotgun (WGS) entry which is preliminary data.</text>
</comment>
<gene>
    <name evidence="1" type="ORF">TNCV_412021</name>
</gene>
<evidence type="ECO:0000313" key="1">
    <source>
        <dbReference type="EMBL" id="GFY06452.1"/>
    </source>
</evidence>
<proteinExistence type="predicted"/>
<keyword evidence="2" id="KW-1185">Reference proteome</keyword>
<dbReference type="AlphaFoldDB" id="A0A8X6S2U1"/>
<evidence type="ECO:0000313" key="2">
    <source>
        <dbReference type="Proteomes" id="UP000887159"/>
    </source>
</evidence>
<reference evidence="1" key="1">
    <citation type="submission" date="2020-08" db="EMBL/GenBank/DDBJ databases">
        <title>Multicomponent nature underlies the extraordinary mechanical properties of spider dragline silk.</title>
        <authorList>
            <person name="Kono N."/>
            <person name="Nakamura H."/>
            <person name="Mori M."/>
            <person name="Yoshida Y."/>
            <person name="Ohtoshi R."/>
            <person name="Malay A.D."/>
            <person name="Moran D.A.P."/>
            <person name="Tomita M."/>
            <person name="Numata K."/>
            <person name="Arakawa K."/>
        </authorList>
    </citation>
    <scope>NUCLEOTIDE SEQUENCE</scope>
</reference>
<name>A0A8X6S2U1_TRICX</name>